<organism evidence="1 2">
    <name type="scientific">Salininema proteolyticum</name>
    <dbReference type="NCBI Taxonomy" id="1607685"/>
    <lineage>
        <taxon>Bacteria</taxon>
        <taxon>Bacillati</taxon>
        <taxon>Actinomycetota</taxon>
        <taxon>Actinomycetes</taxon>
        <taxon>Glycomycetales</taxon>
        <taxon>Glycomycetaceae</taxon>
        <taxon>Salininema</taxon>
    </lineage>
</organism>
<dbReference type="RefSeq" id="WP_380624794.1">
    <property type="nucleotide sequence ID" value="NZ_JBHSDK010000042.1"/>
</dbReference>
<sequence length="122" mass="13521">MGLDLPSISRHLFDAISRPPALIGKPPLIEDADLRFTLARRVGGPQSQERIRFAFAYRSRDGVLAAWELEPVATQAEAWGTESVMRGMLDEISTVEPDRFEADDDRFTYTLDIAAGPDTDLG</sequence>
<keyword evidence="2" id="KW-1185">Reference proteome</keyword>
<protein>
    <submittedName>
        <fullName evidence="1">Uncharacterized protein</fullName>
    </submittedName>
</protein>
<dbReference type="EMBL" id="JBHSDK010000042">
    <property type="protein sequence ID" value="MFC4337620.1"/>
    <property type="molecule type" value="Genomic_DNA"/>
</dbReference>
<name>A0ABV8U3C6_9ACTN</name>
<dbReference type="Proteomes" id="UP001595823">
    <property type="component" value="Unassembled WGS sequence"/>
</dbReference>
<evidence type="ECO:0000313" key="2">
    <source>
        <dbReference type="Proteomes" id="UP001595823"/>
    </source>
</evidence>
<evidence type="ECO:0000313" key="1">
    <source>
        <dbReference type="EMBL" id="MFC4337620.1"/>
    </source>
</evidence>
<gene>
    <name evidence="1" type="ORF">ACFPET_20705</name>
</gene>
<comment type="caution">
    <text evidence="1">The sequence shown here is derived from an EMBL/GenBank/DDBJ whole genome shotgun (WGS) entry which is preliminary data.</text>
</comment>
<proteinExistence type="predicted"/>
<accession>A0ABV8U3C6</accession>
<reference evidence="2" key="1">
    <citation type="journal article" date="2019" name="Int. J. Syst. Evol. Microbiol.">
        <title>The Global Catalogue of Microorganisms (GCM) 10K type strain sequencing project: providing services to taxonomists for standard genome sequencing and annotation.</title>
        <authorList>
            <consortium name="The Broad Institute Genomics Platform"/>
            <consortium name="The Broad Institute Genome Sequencing Center for Infectious Disease"/>
            <person name="Wu L."/>
            <person name="Ma J."/>
        </authorList>
    </citation>
    <scope>NUCLEOTIDE SEQUENCE [LARGE SCALE GENOMIC DNA]</scope>
    <source>
        <strain evidence="2">IBRC-M 10908</strain>
    </source>
</reference>